<comment type="caution">
    <text evidence="1">The sequence shown here is derived from an EMBL/GenBank/DDBJ whole genome shotgun (WGS) entry which is preliminary data.</text>
</comment>
<gene>
    <name evidence="1" type="ORF">Vau01_113660</name>
</gene>
<protein>
    <submittedName>
        <fullName evidence="1">Uncharacterized protein</fullName>
    </submittedName>
</protein>
<proteinExistence type="predicted"/>
<dbReference type="Proteomes" id="UP000612585">
    <property type="component" value="Unassembled WGS sequence"/>
</dbReference>
<reference evidence="1" key="1">
    <citation type="submission" date="2021-01" db="EMBL/GenBank/DDBJ databases">
        <title>Whole genome shotgun sequence of Virgisporangium aurantiacum NBRC 16421.</title>
        <authorList>
            <person name="Komaki H."/>
            <person name="Tamura T."/>
        </authorList>
    </citation>
    <scope>NUCLEOTIDE SEQUENCE</scope>
    <source>
        <strain evidence="1">NBRC 16421</strain>
    </source>
</reference>
<dbReference type="AlphaFoldDB" id="A0A8J4E6A0"/>
<sequence length="86" mass="9544">MGDIRAHQHTHGGQPVAAVLATVKDSEEPEWFEEPVEGGRIRVNRRRQLRRMHGSAGQPIGHPEGSKDVQQLRRLISAKESGESIS</sequence>
<accession>A0A8J4E6A0</accession>
<keyword evidence="2" id="KW-1185">Reference proteome</keyword>
<evidence type="ECO:0000313" key="1">
    <source>
        <dbReference type="EMBL" id="GIJ63850.1"/>
    </source>
</evidence>
<organism evidence="1 2">
    <name type="scientific">Virgisporangium aurantiacum</name>
    <dbReference type="NCBI Taxonomy" id="175570"/>
    <lineage>
        <taxon>Bacteria</taxon>
        <taxon>Bacillati</taxon>
        <taxon>Actinomycetota</taxon>
        <taxon>Actinomycetes</taxon>
        <taxon>Micromonosporales</taxon>
        <taxon>Micromonosporaceae</taxon>
        <taxon>Virgisporangium</taxon>
    </lineage>
</organism>
<name>A0A8J4E6A0_9ACTN</name>
<evidence type="ECO:0000313" key="2">
    <source>
        <dbReference type="Proteomes" id="UP000612585"/>
    </source>
</evidence>
<dbReference type="EMBL" id="BOPG01000103">
    <property type="protein sequence ID" value="GIJ63850.1"/>
    <property type="molecule type" value="Genomic_DNA"/>
</dbReference>